<evidence type="ECO:0000313" key="2">
    <source>
        <dbReference type="Proteomes" id="UP001597374"/>
    </source>
</evidence>
<reference evidence="2" key="1">
    <citation type="journal article" date="2019" name="Int. J. Syst. Evol. Microbiol.">
        <title>The Global Catalogue of Microorganisms (GCM) 10K type strain sequencing project: providing services to taxonomists for standard genome sequencing and annotation.</title>
        <authorList>
            <consortium name="The Broad Institute Genomics Platform"/>
            <consortium name="The Broad Institute Genome Sequencing Center for Infectious Disease"/>
            <person name="Wu L."/>
            <person name="Ma J."/>
        </authorList>
    </citation>
    <scope>NUCLEOTIDE SEQUENCE [LARGE SCALE GENOMIC DNA]</scope>
    <source>
        <strain evidence="2">CGMCC 4.1782</strain>
    </source>
</reference>
<gene>
    <name evidence="1" type="ORF">ACFSKP_03740</name>
</gene>
<comment type="caution">
    <text evidence="1">The sequence shown here is derived from an EMBL/GenBank/DDBJ whole genome shotgun (WGS) entry which is preliminary data.</text>
</comment>
<dbReference type="EMBL" id="JBHUIM010000001">
    <property type="protein sequence ID" value="MFD2245351.1"/>
    <property type="molecule type" value="Genomic_DNA"/>
</dbReference>
<dbReference type="Proteomes" id="UP001597374">
    <property type="component" value="Unassembled WGS sequence"/>
</dbReference>
<proteinExistence type="predicted"/>
<dbReference type="RefSeq" id="WP_250429193.1">
    <property type="nucleotide sequence ID" value="NZ_JALPRR010000002.1"/>
</dbReference>
<evidence type="ECO:0000313" key="1">
    <source>
        <dbReference type="EMBL" id="MFD2245351.1"/>
    </source>
</evidence>
<dbReference type="InterPro" id="IPR014229">
    <property type="entry name" value="Spore_YtfJ"/>
</dbReference>
<name>A0ABW5CS72_9BACT</name>
<dbReference type="PANTHER" id="PTHR39162:SF1">
    <property type="entry name" value="SPORULATION PROTEIN YTFJ"/>
    <property type="match status" value="1"/>
</dbReference>
<keyword evidence="2" id="KW-1185">Reference proteome</keyword>
<dbReference type="PANTHER" id="PTHR39162">
    <property type="entry name" value="GLL3345 PROTEIN"/>
    <property type="match status" value="1"/>
</dbReference>
<sequence length="145" mass="15349">MKVKPYKKTGKMDMQESNKRASFIEQLAQRLGISANAATIYGEPVERGGVTVIPAAKAMYGFGGGTGSKAGEEGTGGGGGVAIKPVGYIEIKDGQTRFRSIHDPQNLVKTIAVGGIVALLSIRSIGKLLRRRNNLADAEAQRQSF</sequence>
<accession>A0ABW5CS72</accession>
<protein>
    <submittedName>
        <fullName evidence="1">GerW family sporulation protein</fullName>
    </submittedName>
</protein>
<organism evidence="1 2">
    <name type="scientific">Pontibacter ruber</name>
    <dbReference type="NCBI Taxonomy" id="1343895"/>
    <lineage>
        <taxon>Bacteria</taxon>
        <taxon>Pseudomonadati</taxon>
        <taxon>Bacteroidota</taxon>
        <taxon>Cytophagia</taxon>
        <taxon>Cytophagales</taxon>
        <taxon>Hymenobacteraceae</taxon>
        <taxon>Pontibacter</taxon>
    </lineage>
</organism>
<dbReference type="Pfam" id="PF09579">
    <property type="entry name" value="Spore_YtfJ"/>
    <property type="match status" value="1"/>
</dbReference>